<dbReference type="Proteomes" id="UP000053864">
    <property type="component" value="Unassembled WGS sequence"/>
</dbReference>
<dbReference type="EMBL" id="KI676731">
    <property type="protein sequence ID" value="ETL24558.1"/>
    <property type="molecule type" value="Genomic_DNA"/>
</dbReference>
<sequence length="62" mass="7013">MIKCVRADECNHRDVNHEFANLDQKTGVSPKTRNGAREKLYIFGDAQFRTASNLQGFTTPTI</sequence>
<accession>W2HTU6</accession>
<proteinExistence type="predicted"/>
<name>W2HTU6_PHYNI</name>
<dbReference type="AlphaFoldDB" id="W2HTU6"/>
<dbReference type="Gene3D" id="1.20.1260.140">
    <property type="entry name" value="Alternative oxidase"/>
    <property type="match status" value="1"/>
</dbReference>
<evidence type="ECO:0000313" key="1">
    <source>
        <dbReference type="EMBL" id="ETL24558.1"/>
    </source>
</evidence>
<reference evidence="1" key="1">
    <citation type="submission" date="2013-11" db="EMBL/GenBank/DDBJ databases">
        <title>The Genome Sequence of Phytophthora parasitica CJ05E6.</title>
        <authorList>
            <consortium name="The Broad Institute Genomics Platform"/>
            <person name="Russ C."/>
            <person name="Tyler B."/>
            <person name="Panabieres F."/>
            <person name="Shan W."/>
            <person name="Tripathy S."/>
            <person name="Grunwald N."/>
            <person name="Machado M."/>
            <person name="Johnson C.S."/>
            <person name="Arredondo F."/>
            <person name="Hong C."/>
            <person name="Coffey M."/>
            <person name="Young S.K."/>
            <person name="Zeng Q."/>
            <person name="Gargeya S."/>
            <person name="Fitzgerald M."/>
            <person name="Abouelleil A."/>
            <person name="Alvarado L."/>
            <person name="Chapman S.B."/>
            <person name="Gainer-Dewar J."/>
            <person name="Goldberg J."/>
            <person name="Griggs A."/>
            <person name="Gujja S."/>
            <person name="Hansen M."/>
            <person name="Howarth C."/>
            <person name="Imamovic A."/>
            <person name="Ireland A."/>
            <person name="Larimer J."/>
            <person name="McCowan C."/>
            <person name="Murphy C."/>
            <person name="Pearson M."/>
            <person name="Poon T.W."/>
            <person name="Priest M."/>
            <person name="Roberts A."/>
            <person name="Saif S."/>
            <person name="Shea T."/>
            <person name="Sykes S."/>
            <person name="Wortman J."/>
            <person name="Nusbaum C."/>
            <person name="Birren B."/>
        </authorList>
    </citation>
    <scope>NUCLEOTIDE SEQUENCE [LARGE SCALE GENOMIC DNA]</scope>
    <source>
        <strain evidence="1">CJ05E6</strain>
    </source>
</reference>
<gene>
    <name evidence="1" type="ORF">L916_21453</name>
</gene>
<organism evidence="1">
    <name type="scientific">Phytophthora nicotianae</name>
    <name type="common">Potato buckeye rot agent</name>
    <name type="synonym">Phytophthora parasitica</name>
    <dbReference type="NCBI Taxonomy" id="4792"/>
    <lineage>
        <taxon>Eukaryota</taxon>
        <taxon>Sar</taxon>
        <taxon>Stramenopiles</taxon>
        <taxon>Oomycota</taxon>
        <taxon>Peronosporomycetes</taxon>
        <taxon>Peronosporales</taxon>
        <taxon>Peronosporaceae</taxon>
        <taxon>Phytophthora</taxon>
    </lineage>
</organism>
<protein>
    <submittedName>
        <fullName evidence="1">Uncharacterized protein</fullName>
    </submittedName>
</protein>
<dbReference type="InterPro" id="IPR038659">
    <property type="entry name" value="AOX_sf"/>
</dbReference>